<dbReference type="InterPro" id="IPR036390">
    <property type="entry name" value="WH_DNA-bd_sf"/>
</dbReference>
<sequence>MNWDDLKLFLVVSRQQKLDLAAAQLQQDPTTLSRRLRRLESDVGQTLFERTRRGHVLTPEGESLAARVEAMEALALAVGESGDGERSLIGKVRLGVTEGFGTAFVAPALADFVAEWPGIAIDLIALSGLVSVPKREADMSVLLTRPKAGRLKVRKLTDYSLQLYASKAYLAAHPTINSIDELGSHKLIGYVDDLIYSPQLRYFDDVLPGLNHALSSPSIIAQTEMTRAGAGLCILPKFIASRHAELVPVLAHEIDVKRSFWLAVHEDVASLARIRVLSDYLADLVKKRQAEF</sequence>
<organism evidence="6 7">
    <name type="scientific">Hyphomonas oceanitis SCH89</name>
    <dbReference type="NCBI Taxonomy" id="1280953"/>
    <lineage>
        <taxon>Bacteria</taxon>
        <taxon>Pseudomonadati</taxon>
        <taxon>Pseudomonadota</taxon>
        <taxon>Alphaproteobacteria</taxon>
        <taxon>Hyphomonadales</taxon>
        <taxon>Hyphomonadaceae</taxon>
        <taxon>Hyphomonas</taxon>
    </lineage>
</organism>
<protein>
    <submittedName>
        <fullName evidence="6">LysR family transcriptional regulator</fullName>
    </submittedName>
</protein>
<evidence type="ECO:0000256" key="3">
    <source>
        <dbReference type="ARBA" id="ARBA00023125"/>
    </source>
</evidence>
<dbReference type="Proteomes" id="UP000024942">
    <property type="component" value="Unassembled WGS sequence"/>
</dbReference>
<dbReference type="Gene3D" id="1.10.10.10">
    <property type="entry name" value="Winged helix-like DNA-binding domain superfamily/Winged helix DNA-binding domain"/>
    <property type="match status" value="1"/>
</dbReference>
<keyword evidence="7" id="KW-1185">Reference proteome</keyword>
<gene>
    <name evidence="6" type="ORF">HOC_15142</name>
</gene>
<dbReference type="RefSeq" id="WP_035540073.1">
    <property type="nucleotide sequence ID" value="NZ_ARYL01000026.1"/>
</dbReference>
<dbReference type="PATRIC" id="fig|1280953.3.peg.3043"/>
<dbReference type="GO" id="GO:0003700">
    <property type="term" value="F:DNA-binding transcription factor activity"/>
    <property type="evidence" value="ECO:0007669"/>
    <property type="project" value="InterPro"/>
</dbReference>
<reference evidence="6 7" key="1">
    <citation type="journal article" date="2014" name="Antonie Van Leeuwenhoek">
        <title>Hyphomonas beringensis sp. nov. and Hyphomonas chukchiensis sp. nov., isolated from surface seawater of the Bering Sea and Chukchi Sea.</title>
        <authorList>
            <person name="Li C."/>
            <person name="Lai Q."/>
            <person name="Li G."/>
            <person name="Dong C."/>
            <person name="Wang J."/>
            <person name="Liao Y."/>
            <person name="Shao Z."/>
        </authorList>
    </citation>
    <scope>NUCLEOTIDE SEQUENCE [LARGE SCALE GENOMIC DNA]</scope>
    <source>
        <strain evidence="6 7">SCH89</strain>
    </source>
</reference>
<dbReference type="GO" id="GO:0006351">
    <property type="term" value="P:DNA-templated transcription"/>
    <property type="evidence" value="ECO:0007669"/>
    <property type="project" value="TreeGrafter"/>
</dbReference>
<evidence type="ECO:0000259" key="5">
    <source>
        <dbReference type="PROSITE" id="PS50931"/>
    </source>
</evidence>
<dbReference type="SUPFAM" id="SSF53850">
    <property type="entry name" value="Periplasmic binding protein-like II"/>
    <property type="match status" value="1"/>
</dbReference>
<proteinExistence type="inferred from homology"/>
<dbReference type="SUPFAM" id="SSF46785">
    <property type="entry name" value="Winged helix' DNA-binding domain"/>
    <property type="match status" value="1"/>
</dbReference>
<evidence type="ECO:0000256" key="2">
    <source>
        <dbReference type="ARBA" id="ARBA00023015"/>
    </source>
</evidence>
<keyword evidence="3" id="KW-0238">DNA-binding</keyword>
<dbReference type="InterPro" id="IPR005119">
    <property type="entry name" value="LysR_subst-bd"/>
</dbReference>
<dbReference type="EMBL" id="ARYL01000026">
    <property type="protein sequence ID" value="KDA01506.1"/>
    <property type="molecule type" value="Genomic_DNA"/>
</dbReference>
<dbReference type="PANTHER" id="PTHR30537">
    <property type="entry name" value="HTH-TYPE TRANSCRIPTIONAL REGULATOR"/>
    <property type="match status" value="1"/>
</dbReference>
<comment type="caution">
    <text evidence="6">The sequence shown here is derived from an EMBL/GenBank/DDBJ whole genome shotgun (WGS) entry which is preliminary data.</text>
</comment>
<comment type="similarity">
    <text evidence="1">Belongs to the LysR transcriptional regulatory family.</text>
</comment>
<dbReference type="GO" id="GO:0043565">
    <property type="term" value="F:sequence-specific DNA binding"/>
    <property type="evidence" value="ECO:0007669"/>
    <property type="project" value="TreeGrafter"/>
</dbReference>
<dbReference type="PANTHER" id="PTHR30537:SF3">
    <property type="entry name" value="TRANSCRIPTIONAL REGULATORY PROTEIN"/>
    <property type="match status" value="1"/>
</dbReference>
<keyword evidence="4" id="KW-0804">Transcription</keyword>
<dbReference type="InterPro" id="IPR036388">
    <property type="entry name" value="WH-like_DNA-bd_sf"/>
</dbReference>
<dbReference type="OrthoDB" id="9787460at2"/>
<evidence type="ECO:0000256" key="4">
    <source>
        <dbReference type="ARBA" id="ARBA00023163"/>
    </source>
</evidence>
<evidence type="ECO:0000256" key="1">
    <source>
        <dbReference type="ARBA" id="ARBA00009437"/>
    </source>
</evidence>
<keyword evidence="2" id="KW-0805">Transcription regulation</keyword>
<dbReference type="Pfam" id="PF00126">
    <property type="entry name" value="HTH_1"/>
    <property type="match status" value="1"/>
</dbReference>
<dbReference type="InterPro" id="IPR000847">
    <property type="entry name" value="LysR_HTH_N"/>
</dbReference>
<dbReference type="Gene3D" id="3.40.190.290">
    <property type="match status" value="1"/>
</dbReference>
<name>A0A059G3Y2_9PROT</name>
<dbReference type="STRING" id="1280953.HOC_15142"/>
<dbReference type="InterPro" id="IPR058163">
    <property type="entry name" value="LysR-type_TF_proteobact-type"/>
</dbReference>
<dbReference type="PROSITE" id="PS50931">
    <property type="entry name" value="HTH_LYSR"/>
    <property type="match status" value="1"/>
</dbReference>
<evidence type="ECO:0000313" key="7">
    <source>
        <dbReference type="Proteomes" id="UP000024942"/>
    </source>
</evidence>
<dbReference type="Pfam" id="PF03466">
    <property type="entry name" value="LysR_substrate"/>
    <property type="match status" value="1"/>
</dbReference>
<accession>A0A059G3Y2</accession>
<evidence type="ECO:0000313" key="6">
    <source>
        <dbReference type="EMBL" id="KDA01506.1"/>
    </source>
</evidence>
<feature type="domain" description="HTH lysR-type" evidence="5">
    <location>
        <begin position="1"/>
        <end position="58"/>
    </location>
</feature>
<dbReference type="AlphaFoldDB" id="A0A059G3Y2"/>
<dbReference type="eggNOG" id="COG0583">
    <property type="taxonomic scope" value="Bacteria"/>
</dbReference>